<evidence type="ECO:0000256" key="1">
    <source>
        <dbReference type="SAM" id="MobiDB-lite"/>
    </source>
</evidence>
<evidence type="ECO:0000313" key="3">
    <source>
        <dbReference type="Proteomes" id="UP000784294"/>
    </source>
</evidence>
<gene>
    <name evidence="2" type="ORF">PXEA_LOCUS31780</name>
</gene>
<name>A0A3S5AUX8_9PLAT</name>
<dbReference type="AlphaFoldDB" id="A0A3S5AUX8"/>
<dbReference type="EMBL" id="CAAALY010257586">
    <property type="protein sequence ID" value="VEL38340.1"/>
    <property type="molecule type" value="Genomic_DNA"/>
</dbReference>
<reference evidence="2" key="1">
    <citation type="submission" date="2018-11" db="EMBL/GenBank/DDBJ databases">
        <authorList>
            <consortium name="Pathogen Informatics"/>
        </authorList>
    </citation>
    <scope>NUCLEOTIDE SEQUENCE</scope>
</reference>
<sequence>MRWASLNSVDRHTSRSLHSLSCPPPIGAISQTHSSSLPPPTFSVLVSDATEARFSHVAMSTALTRPHPLL</sequence>
<accession>A0A3S5AUX8</accession>
<organism evidence="2 3">
    <name type="scientific">Protopolystoma xenopodis</name>
    <dbReference type="NCBI Taxonomy" id="117903"/>
    <lineage>
        <taxon>Eukaryota</taxon>
        <taxon>Metazoa</taxon>
        <taxon>Spiralia</taxon>
        <taxon>Lophotrochozoa</taxon>
        <taxon>Platyhelminthes</taxon>
        <taxon>Monogenea</taxon>
        <taxon>Polyopisthocotylea</taxon>
        <taxon>Polystomatidea</taxon>
        <taxon>Polystomatidae</taxon>
        <taxon>Protopolystoma</taxon>
    </lineage>
</organism>
<dbReference type="Proteomes" id="UP000784294">
    <property type="component" value="Unassembled WGS sequence"/>
</dbReference>
<evidence type="ECO:0000313" key="2">
    <source>
        <dbReference type="EMBL" id="VEL38340.1"/>
    </source>
</evidence>
<feature type="region of interest" description="Disordered" evidence="1">
    <location>
        <begin position="1"/>
        <end position="37"/>
    </location>
</feature>
<keyword evidence="3" id="KW-1185">Reference proteome</keyword>
<proteinExistence type="predicted"/>
<protein>
    <submittedName>
        <fullName evidence="2">Uncharacterized protein</fullName>
    </submittedName>
</protein>
<comment type="caution">
    <text evidence="2">The sequence shown here is derived from an EMBL/GenBank/DDBJ whole genome shotgun (WGS) entry which is preliminary data.</text>
</comment>